<evidence type="ECO:0000313" key="3">
    <source>
        <dbReference type="Proteomes" id="UP000051952"/>
    </source>
</evidence>
<dbReference type="PANTHER" id="PTHR46211">
    <property type="entry name" value="GLYCEROPHOSPHORYL DIESTER PHOSPHODIESTERASE"/>
    <property type="match status" value="1"/>
</dbReference>
<dbReference type="OrthoDB" id="197419at2759"/>
<protein>
    <submittedName>
        <fullName evidence="2">Glycerophosphoryl diester phosphodiesterase, putative</fullName>
    </submittedName>
</protein>
<dbReference type="Gene3D" id="3.20.20.190">
    <property type="entry name" value="Phosphatidylinositol (PI) phosphodiesterase"/>
    <property type="match status" value="1"/>
</dbReference>
<dbReference type="Pfam" id="PF03009">
    <property type="entry name" value="GDPD"/>
    <property type="match status" value="1"/>
</dbReference>
<dbReference type="AlphaFoldDB" id="A0A0S4J8D4"/>
<dbReference type="EMBL" id="CYKH01001302">
    <property type="protein sequence ID" value="CUG86445.1"/>
    <property type="molecule type" value="Genomic_DNA"/>
</dbReference>
<gene>
    <name evidence="2" type="ORF">BSAL_93165</name>
</gene>
<dbReference type="GO" id="GO:0006629">
    <property type="term" value="P:lipid metabolic process"/>
    <property type="evidence" value="ECO:0007669"/>
    <property type="project" value="InterPro"/>
</dbReference>
<feature type="domain" description="GP-PDE" evidence="1">
    <location>
        <begin position="29"/>
        <end position="137"/>
    </location>
</feature>
<dbReference type="Proteomes" id="UP000051952">
    <property type="component" value="Unassembled WGS sequence"/>
</dbReference>
<dbReference type="SUPFAM" id="SSF51695">
    <property type="entry name" value="PLC-like phosphodiesterases"/>
    <property type="match status" value="1"/>
</dbReference>
<evidence type="ECO:0000313" key="2">
    <source>
        <dbReference type="EMBL" id="CUG86445.1"/>
    </source>
</evidence>
<keyword evidence="3" id="KW-1185">Reference proteome</keyword>
<dbReference type="InterPro" id="IPR030395">
    <property type="entry name" value="GP_PDE_dom"/>
</dbReference>
<organism evidence="2 3">
    <name type="scientific">Bodo saltans</name>
    <name type="common">Flagellated protozoan</name>
    <dbReference type="NCBI Taxonomy" id="75058"/>
    <lineage>
        <taxon>Eukaryota</taxon>
        <taxon>Discoba</taxon>
        <taxon>Euglenozoa</taxon>
        <taxon>Kinetoplastea</taxon>
        <taxon>Metakinetoplastina</taxon>
        <taxon>Eubodonida</taxon>
        <taxon>Bodonidae</taxon>
        <taxon>Bodo</taxon>
    </lineage>
</organism>
<evidence type="ECO:0000259" key="1">
    <source>
        <dbReference type="PROSITE" id="PS51704"/>
    </source>
</evidence>
<dbReference type="PROSITE" id="PS51704">
    <property type="entry name" value="GP_PDE"/>
    <property type="match status" value="1"/>
</dbReference>
<proteinExistence type="predicted"/>
<dbReference type="CDD" id="cd08556">
    <property type="entry name" value="GDPD"/>
    <property type="match status" value="1"/>
</dbReference>
<dbReference type="GO" id="GO:0008081">
    <property type="term" value="F:phosphoric diester hydrolase activity"/>
    <property type="evidence" value="ECO:0007669"/>
    <property type="project" value="InterPro"/>
</dbReference>
<sequence length="364" mass="40342">MGICFSTPVCGIKIEDHVAYYGASKLGRPLVYGHRGGSKKYPENTIQAFEDARVNGADGCELDVFLTKDKVIVCIHDDTTGRLLDGPDVKVVDSKWKGDLENRKHKTTLKYDRAELTFDAAYPISLLEDVFKAFKGKQSKSGLPFILNVELKPVTPSLVNSKVGTHVAHLIRKCGMEAQVTVVAFDPLKLLQVERAYAGLHTGWQYDDDLPGLGKALGNANTWFNEPQLGNESEFTRDREGIRRFLMENSVLDRAIGATIVDLEHTVCDDNTIQKFHDKKFAVGCFAFFPTDLSAVHNKPPADAEGAYQHSKNILRQVMKRKVNWIETDSVELSLKAIAEINEEFKAEAAAGAPAPAIFFPMRG</sequence>
<dbReference type="PANTHER" id="PTHR46211:SF14">
    <property type="entry name" value="GLYCEROPHOSPHODIESTER PHOSPHODIESTERASE"/>
    <property type="match status" value="1"/>
</dbReference>
<reference evidence="3" key="1">
    <citation type="submission" date="2015-09" db="EMBL/GenBank/DDBJ databases">
        <authorList>
            <consortium name="Pathogen Informatics"/>
        </authorList>
    </citation>
    <scope>NUCLEOTIDE SEQUENCE [LARGE SCALE GENOMIC DNA]</scope>
    <source>
        <strain evidence="3">Lake Konstanz</strain>
    </source>
</reference>
<dbReference type="InterPro" id="IPR017946">
    <property type="entry name" value="PLC-like_Pdiesterase_TIM-brl"/>
</dbReference>
<dbReference type="VEuPathDB" id="TriTrypDB:BSAL_93165"/>
<accession>A0A0S4J8D4</accession>
<name>A0A0S4J8D4_BODSA</name>